<evidence type="ECO:0008006" key="3">
    <source>
        <dbReference type="Google" id="ProtNLM"/>
    </source>
</evidence>
<evidence type="ECO:0000313" key="2">
    <source>
        <dbReference type="Proteomes" id="UP001242313"/>
    </source>
</evidence>
<evidence type="ECO:0000313" key="1">
    <source>
        <dbReference type="EMBL" id="MDQ0412102.1"/>
    </source>
</evidence>
<dbReference type="RefSeq" id="WP_307191020.1">
    <property type="nucleotide sequence ID" value="NZ_JAUSUN010000001.1"/>
</dbReference>
<dbReference type="EMBL" id="JAUSUN010000001">
    <property type="protein sequence ID" value="MDQ0412102.1"/>
    <property type="molecule type" value="Genomic_DNA"/>
</dbReference>
<gene>
    <name evidence="1" type="ORF">J2S25_000280</name>
</gene>
<dbReference type="Proteomes" id="UP001242313">
    <property type="component" value="Unassembled WGS sequence"/>
</dbReference>
<accession>A0ABU0FQC2</accession>
<name>A0ABU0FQC2_9BACI</name>
<sequence>MAYIIENVHLMKGQALTNTSMLVEDGRIMTTGSGFKRYQQMKMDADKYIMTPTHVLFDSTVPLTGSFTARKEYFLKNFLMKGSTVLFTAVSVQFERQLEESLKQAKKDLLDSPIDYVLGISIPLRLLTPSFIRKCKKLHIPAIFLEIDKMGSLEIMPWGWIREALFPYNCPIIPLFAEIQYEKEKQKQLNRWSSWMKKEKIPAIYEELKNGLPVSRSVLKKTGIFPEKSNLHNGGEVSYNLYNMEAVANYCEEQALFFQSKHLAVTVDKGKVIRAGTEVYYRPGKGENVIIKTPGFFTDQD</sequence>
<comment type="caution">
    <text evidence="1">The sequence shown here is derived from an EMBL/GenBank/DDBJ whole genome shotgun (WGS) entry which is preliminary data.</text>
</comment>
<protein>
    <recommendedName>
        <fullName evidence="3">Amidohydrolase-related domain-containing protein</fullName>
    </recommendedName>
</protein>
<organism evidence="1 2">
    <name type="scientific">Mesobacillus stamsii</name>
    <dbReference type="NCBI Taxonomy" id="225347"/>
    <lineage>
        <taxon>Bacteria</taxon>
        <taxon>Bacillati</taxon>
        <taxon>Bacillota</taxon>
        <taxon>Bacilli</taxon>
        <taxon>Bacillales</taxon>
        <taxon>Bacillaceae</taxon>
        <taxon>Mesobacillus</taxon>
    </lineage>
</organism>
<reference evidence="1 2" key="1">
    <citation type="submission" date="2023-07" db="EMBL/GenBank/DDBJ databases">
        <title>Genomic Encyclopedia of Type Strains, Phase IV (KMG-IV): sequencing the most valuable type-strain genomes for metagenomic binning, comparative biology and taxonomic classification.</title>
        <authorList>
            <person name="Goeker M."/>
        </authorList>
    </citation>
    <scope>NUCLEOTIDE SEQUENCE [LARGE SCALE GENOMIC DNA]</scope>
    <source>
        <strain evidence="1 2">DSM 19598</strain>
    </source>
</reference>
<proteinExistence type="predicted"/>
<keyword evidence="2" id="KW-1185">Reference proteome</keyword>